<evidence type="ECO:0000313" key="4">
    <source>
        <dbReference type="Proteomes" id="UP000198310"/>
    </source>
</evidence>
<keyword evidence="4" id="KW-1185">Reference proteome</keyword>
<keyword evidence="1" id="KW-0472">Membrane</keyword>
<name>A0A238W0Q0_9BACT</name>
<accession>A0A238W0Q0</accession>
<feature type="domain" description="DUF4350" evidence="2">
    <location>
        <begin position="85"/>
        <end position="257"/>
    </location>
</feature>
<dbReference type="InterPro" id="IPR025646">
    <property type="entry name" value="DUF4350"/>
</dbReference>
<keyword evidence="1" id="KW-0812">Transmembrane</keyword>
<dbReference type="EMBL" id="FZNS01000002">
    <property type="protein sequence ID" value="SNR40130.1"/>
    <property type="molecule type" value="Genomic_DNA"/>
</dbReference>
<dbReference type="Proteomes" id="UP000198310">
    <property type="component" value="Unassembled WGS sequence"/>
</dbReference>
<sequence length="429" mass="48228">MSRFRLFLLTLGVLFVAFVAVEYFRPQPTDWTPTYINRDKIPYGTFVLYDALPDLFPGQDIRTTRLPIANQLLPTLDANTDPDSVVSSTYLPPLTSARASYLFVDGHFACSRLDQDALLRYAARGNTVFIAAESLDDVLADTLHLFIRSSLRLDSILRQRMLLHTKGKRAQATFTTLELVNPAPGSPRRFRFPLPDVGWHFVALENCRATVLARDRSHNPVLVRVPVGKGAFILSSTPAAFSNVALLQPSTAPYAFAALSQLPANQAVLWDEYQKQGPTGEQSLLRVIRQHEALRWAWYTGLVGLLIFVGFKARRRQRIIPIIKPLPNTTLLFTRTVASLYRQGSDHSLIANKKINLFREQLRLRLQEPNLDLLDESTRDRMAQKAGVPRQQVDELIKLIHKAQTAPQVSDADLLRLSRAISSFSAAAF</sequence>
<evidence type="ECO:0000259" key="2">
    <source>
        <dbReference type="Pfam" id="PF14258"/>
    </source>
</evidence>
<organism evidence="3 4">
    <name type="scientific">Hymenobacter mucosus</name>
    <dbReference type="NCBI Taxonomy" id="1411120"/>
    <lineage>
        <taxon>Bacteria</taxon>
        <taxon>Pseudomonadati</taxon>
        <taxon>Bacteroidota</taxon>
        <taxon>Cytophagia</taxon>
        <taxon>Cytophagales</taxon>
        <taxon>Hymenobacteraceae</taxon>
        <taxon>Hymenobacter</taxon>
    </lineage>
</organism>
<protein>
    <recommendedName>
        <fullName evidence="2">DUF4350 domain-containing protein</fullName>
    </recommendedName>
</protein>
<proteinExistence type="predicted"/>
<keyword evidence="1" id="KW-1133">Transmembrane helix</keyword>
<dbReference type="Pfam" id="PF14258">
    <property type="entry name" value="DUF4350"/>
    <property type="match status" value="1"/>
</dbReference>
<dbReference type="RefSeq" id="WP_055562398.1">
    <property type="nucleotide sequence ID" value="NZ_FZNS01000002.1"/>
</dbReference>
<reference evidence="4" key="1">
    <citation type="submission" date="2017-06" db="EMBL/GenBank/DDBJ databases">
        <authorList>
            <person name="Varghese N."/>
            <person name="Submissions S."/>
        </authorList>
    </citation>
    <scope>NUCLEOTIDE SEQUENCE [LARGE SCALE GENOMIC DNA]</scope>
    <source>
        <strain evidence="4">DSM 28041</strain>
    </source>
</reference>
<evidence type="ECO:0000256" key="1">
    <source>
        <dbReference type="SAM" id="Phobius"/>
    </source>
</evidence>
<feature type="transmembrane region" description="Helical" evidence="1">
    <location>
        <begin position="296"/>
        <end position="313"/>
    </location>
</feature>
<dbReference type="AlphaFoldDB" id="A0A238W0Q0"/>
<gene>
    <name evidence="3" type="ORF">SAMN06269173_102120</name>
</gene>
<evidence type="ECO:0000313" key="3">
    <source>
        <dbReference type="EMBL" id="SNR40130.1"/>
    </source>
</evidence>